<dbReference type="RefSeq" id="WP_200275135.1">
    <property type="nucleotide sequence ID" value="NZ_CP066802.1"/>
</dbReference>
<dbReference type="InterPro" id="IPR024020">
    <property type="entry name" value="Anit_sigma_mycothiol_RsrA"/>
</dbReference>
<dbReference type="NCBIfam" id="TIGR03988">
    <property type="entry name" value="antisig_RsrA"/>
    <property type="match status" value="1"/>
</dbReference>
<proteinExistence type="predicted"/>
<dbReference type="Proteomes" id="UP000595895">
    <property type="component" value="Chromosome"/>
</dbReference>
<sequence length="114" mass="12373">MTASPCPDEVSCAEARSLLEMFLDDECDCGTTARLAAHVASCDHCSRIADAERHLRAILRSSCVEQAPVELRARVLRRLSALRVSSTTVTRTVVVDDGQAVVSSTVRSTRLERG</sequence>
<reference evidence="2 3" key="1">
    <citation type="submission" date="2020-12" db="EMBL/GenBank/DDBJ databases">
        <authorList>
            <person name="Zhou J."/>
        </authorList>
    </citation>
    <scope>NUCLEOTIDE SEQUENCE [LARGE SCALE GENOMIC DNA]</scope>
    <source>
        <strain evidence="2 3">CCUG 61299</strain>
    </source>
</reference>
<evidence type="ECO:0000313" key="2">
    <source>
        <dbReference type="EMBL" id="QQM66950.1"/>
    </source>
</evidence>
<accession>A0A7T7M8Q4</accession>
<organism evidence="2 3">
    <name type="scientific">Actinomyces weissii</name>
    <dbReference type="NCBI Taxonomy" id="675090"/>
    <lineage>
        <taxon>Bacteria</taxon>
        <taxon>Bacillati</taxon>
        <taxon>Actinomycetota</taxon>
        <taxon>Actinomycetes</taxon>
        <taxon>Actinomycetales</taxon>
        <taxon>Actinomycetaceae</taxon>
        <taxon>Actinomyces</taxon>
    </lineage>
</organism>
<dbReference type="AlphaFoldDB" id="A0A7T7M8Q4"/>
<dbReference type="KEGG" id="awe:JG540_07800"/>
<evidence type="ECO:0000313" key="3">
    <source>
        <dbReference type="Proteomes" id="UP000595895"/>
    </source>
</evidence>
<protein>
    <submittedName>
        <fullName evidence="2">Mycothiol system anti-sigma-R factor</fullName>
    </submittedName>
</protein>
<dbReference type="EMBL" id="CP066802">
    <property type="protein sequence ID" value="QQM66950.1"/>
    <property type="molecule type" value="Genomic_DNA"/>
</dbReference>
<keyword evidence="3" id="KW-1185">Reference proteome</keyword>
<name>A0A7T7M8Q4_9ACTO</name>
<dbReference type="Pfam" id="PF13490">
    <property type="entry name" value="zf-HC2"/>
    <property type="match status" value="1"/>
</dbReference>
<gene>
    <name evidence="2" type="ORF">JG540_07800</name>
</gene>
<evidence type="ECO:0000259" key="1">
    <source>
        <dbReference type="Pfam" id="PF13490"/>
    </source>
</evidence>
<feature type="domain" description="Putative zinc-finger" evidence="1">
    <location>
        <begin position="12"/>
        <end position="45"/>
    </location>
</feature>
<dbReference type="InterPro" id="IPR027383">
    <property type="entry name" value="Znf_put"/>
</dbReference>